<dbReference type="AlphaFoldDB" id="U7QJM1"/>
<accession>U7QJM1</accession>
<comment type="caution">
    <text evidence="1">The sequence shown here is derived from an EMBL/GenBank/DDBJ whole genome shotgun (WGS) entry which is preliminary data.</text>
</comment>
<sequence length="70" mass="8156">MLFCKLFDPISSTYTDFIGDLSLKQAVTSIFRCSRFSDPTHDYSGKTVSVILEEKHFNSCIVERNRQEFR</sequence>
<reference evidence="1 2" key="1">
    <citation type="journal article" date="2013" name="Front. Microbiol.">
        <title>Comparative genomic analyses of the cyanobacterium, Lyngbya aestuarii BL J, a powerful hydrogen producer.</title>
        <authorList>
            <person name="Kothari A."/>
            <person name="Vaughn M."/>
            <person name="Garcia-Pichel F."/>
        </authorList>
    </citation>
    <scope>NUCLEOTIDE SEQUENCE [LARGE SCALE GENOMIC DNA]</scope>
    <source>
        <strain evidence="1 2">BL J</strain>
    </source>
</reference>
<keyword evidence="2" id="KW-1185">Reference proteome</keyword>
<evidence type="ECO:0000313" key="2">
    <source>
        <dbReference type="Proteomes" id="UP000017127"/>
    </source>
</evidence>
<dbReference type="OrthoDB" id="9784009at2"/>
<dbReference type="EMBL" id="AUZM01000021">
    <property type="protein sequence ID" value="ERT07442.1"/>
    <property type="molecule type" value="Genomic_DNA"/>
</dbReference>
<evidence type="ECO:0000313" key="1">
    <source>
        <dbReference type="EMBL" id="ERT07442.1"/>
    </source>
</evidence>
<organism evidence="1 2">
    <name type="scientific">Lyngbya aestuarii BL J</name>
    <dbReference type="NCBI Taxonomy" id="1348334"/>
    <lineage>
        <taxon>Bacteria</taxon>
        <taxon>Bacillati</taxon>
        <taxon>Cyanobacteriota</taxon>
        <taxon>Cyanophyceae</taxon>
        <taxon>Oscillatoriophycideae</taxon>
        <taxon>Oscillatoriales</taxon>
        <taxon>Microcoleaceae</taxon>
        <taxon>Lyngbya</taxon>
    </lineage>
</organism>
<dbReference type="Proteomes" id="UP000017127">
    <property type="component" value="Unassembled WGS sequence"/>
</dbReference>
<dbReference type="RefSeq" id="WP_023066283.1">
    <property type="nucleotide sequence ID" value="NZ_AUZM01000021.1"/>
</dbReference>
<gene>
    <name evidence="1" type="ORF">M595_2532</name>
</gene>
<protein>
    <submittedName>
        <fullName evidence="1">Uncharacterized protein</fullName>
    </submittedName>
</protein>
<proteinExistence type="predicted"/>
<name>U7QJM1_9CYAN</name>